<keyword evidence="6" id="KW-0949">S-adenosyl-L-methionine</keyword>
<dbReference type="Pfam" id="PF08242">
    <property type="entry name" value="Methyltransf_12"/>
    <property type="match status" value="1"/>
</dbReference>
<evidence type="ECO:0000256" key="6">
    <source>
        <dbReference type="ARBA" id="ARBA00022691"/>
    </source>
</evidence>
<dbReference type="InterPro" id="IPR038546">
    <property type="entry name" value="Hen1_N_sf"/>
</dbReference>
<evidence type="ECO:0000256" key="5">
    <source>
        <dbReference type="ARBA" id="ARBA00022679"/>
    </source>
</evidence>
<evidence type="ECO:0000313" key="16">
    <source>
        <dbReference type="Proteomes" id="UP000734823"/>
    </source>
</evidence>
<keyword evidence="9" id="KW-0694">RNA-binding</keyword>
<dbReference type="Gene3D" id="3.30.1610.20">
    <property type="entry name" value="Hen1, N-terminal domain"/>
    <property type="match status" value="1"/>
</dbReference>
<gene>
    <name evidence="15" type="ORF">GPZ80_28470</name>
</gene>
<keyword evidence="4" id="KW-0489">Methyltransferase</keyword>
<dbReference type="EMBL" id="JABVED010000024">
    <property type="protein sequence ID" value="MBC6451105.1"/>
    <property type="molecule type" value="Genomic_DNA"/>
</dbReference>
<accession>A0ABR7LEG6</accession>
<dbReference type="EC" id="2.1.1.386" evidence="11"/>
<evidence type="ECO:0000256" key="11">
    <source>
        <dbReference type="ARBA" id="ARBA00035025"/>
    </source>
</evidence>
<dbReference type="Proteomes" id="UP000734823">
    <property type="component" value="Unassembled WGS sequence"/>
</dbReference>
<keyword evidence="16" id="KW-1185">Reference proteome</keyword>
<evidence type="ECO:0000259" key="13">
    <source>
        <dbReference type="Pfam" id="PF08242"/>
    </source>
</evidence>
<dbReference type="InterPro" id="IPR024740">
    <property type="entry name" value="Hen1_N"/>
</dbReference>
<dbReference type="InterPro" id="IPR013217">
    <property type="entry name" value="Methyltransf_12"/>
</dbReference>
<feature type="domain" description="Methyltransferase type 12" evidence="13">
    <location>
        <begin position="289"/>
        <end position="380"/>
    </location>
</feature>
<proteinExistence type="inferred from homology"/>
<sequence length="468" mass="51586">MLLTLTTNHTPATDLGYLLFKHPGKAQAFSTASGTAHVFYPRADEDECTAALLLEVDPIALVRGRRNDAFTLGQYVNDRPYAAGSMLAVALSSVFRTAMIGRCDQRPGLAATPIPLRIRVPAAPCWAGPDMAERLFAPLGWRVDARPVPLDTEFPEWGDSRYLDLRIEGELKLSDALKHLYVLLPVMDGAKHYWVGEDEIEKLLRAGDGWLSGHPERDLISLRYLAHRRGYQRTALDRLAELDGGTEAEPVDVLPEAAVLAEDKPEPLSATRRRAVLDALREVRAHRVLDLGCGGGALLRDLLADPTFTEIVGCDVSAGALDAAQRRLRLDQLPDRARDRVALRQSSVTYTDPALAGYDAAVLMEVVEHVDASRLPALERAVFGTANPRHVIVTTPNAEYNVLYPNLPAGKMRHTDHRFEWTRARFQDWAQGVADRCGYTVRYAPVGPEDPVHGPSTQLAVFSRKEAA</sequence>
<keyword evidence="7" id="KW-0479">Metal-binding</keyword>
<name>A0ABR7LEG6_9PSEU</name>
<dbReference type="CDD" id="cd02440">
    <property type="entry name" value="AdoMet_MTases"/>
    <property type="match status" value="1"/>
</dbReference>
<reference evidence="15 16" key="1">
    <citation type="submission" date="2020-06" db="EMBL/GenBank/DDBJ databases">
        <title>Actinokineospora xiongansis sp. nov., isolated from soil of Baiyangdian.</title>
        <authorList>
            <person name="Zhang X."/>
        </authorList>
    </citation>
    <scope>NUCLEOTIDE SEQUENCE [LARGE SCALE GENOMIC DNA]</scope>
    <source>
        <strain evidence="15 16">HBU206404</strain>
    </source>
</reference>
<feature type="domain" description="Hen1 N-terminal" evidence="14">
    <location>
        <begin position="1"/>
        <end position="240"/>
    </location>
</feature>
<evidence type="ECO:0000313" key="15">
    <source>
        <dbReference type="EMBL" id="MBC6451105.1"/>
    </source>
</evidence>
<dbReference type="NCBIfam" id="TIGR04074">
    <property type="entry name" value="bacter_Hen1"/>
    <property type="match status" value="1"/>
</dbReference>
<organism evidence="15 16">
    <name type="scientific">Actinokineospora xionganensis</name>
    <dbReference type="NCBI Taxonomy" id="2684470"/>
    <lineage>
        <taxon>Bacteria</taxon>
        <taxon>Bacillati</taxon>
        <taxon>Actinomycetota</taxon>
        <taxon>Actinomycetes</taxon>
        <taxon>Pseudonocardiales</taxon>
        <taxon>Pseudonocardiaceae</taxon>
        <taxon>Actinokineospora</taxon>
    </lineage>
</organism>
<protein>
    <recommendedName>
        <fullName evidence="3">Small RNA 2'-O-methyltransferase</fullName>
        <ecNumber evidence="11">2.1.1.386</ecNumber>
    </recommendedName>
</protein>
<dbReference type="PANTHER" id="PTHR21404:SF3">
    <property type="entry name" value="SMALL RNA 2'-O-METHYLTRANSFERASE"/>
    <property type="match status" value="1"/>
</dbReference>
<keyword evidence="10" id="KW-0943">RNA-mediated gene silencing</keyword>
<comment type="similarity">
    <text evidence="2">Belongs to the methyltransferase superfamily. HEN1 family.</text>
</comment>
<evidence type="ECO:0000259" key="14">
    <source>
        <dbReference type="Pfam" id="PF12623"/>
    </source>
</evidence>
<dbReference type="InterPro" id="IPR024026">
    <property type="entry name" value="3'-RNA_MeTfrase_Hen1_bac"/>
</dbReference>
<evidence type="ECO:0000256" key="10">
    <source>
        <dbReference type="ARBA" id="ARBA00023158"/>
    </source>
</evidence>
<dbReference type="Pfam" id="PF12623">
    <property type="entry name" value="Hen1_L"/>
    <property type="match status" value="1"/>
</dbReference>
<dbReference type="Gene3D" id="3.40.50.150">
    <property type="entry name" value="Vaccinia Virus protein VP39"/>
    <property type="match status" value="1"/>
</dbReference>
<evidence type="ECO:0000256" key="8">
    <source>
        <dbReference type="ARBA" id="ARBA00022842"/>
    </source>
</evidence>
<keyword evidence="8" id="KW-0460">Magnesium</keyword>
<comment type="catalytic activity">
    <reaction evidence="12">
        <text>small RNA 3'-end nucleotide + S-adenosyl-L-methionine = small RNA 3'-end 2'-O-methylnucleotide + S-adenosyl-L-homocysteine + H(+)</text>
        <dbReference type="Rhea" id="RHEA:37887"/>
        <dbReference type="Rhea" id="RHEA-COMP:10415"/>
        <dbReference type="Rhea" id="RHEA-COMP:10416"/>
        <dbReference type="ChEBI" id="CHEBI:15378"/>
        <dbReference type="ChEBI" id="CHEBI:57856"/>
        <dbReference type="ChEBI" id="CHEBI:59789"/>
        <dbReference type="ChEBI" id="CHEBI:74896"/>
        <dbReference type="ChEBI" id="CHEBI:74898"/>
        <dbReference type="EC" id="2.1.1.386"/>
    </reaction>
</comment>
<evidence type="ECO:0000256" key="12">
    <source>
        <dbReference type="ARBA" id="ARBA00048418"/>
    </source>
</evidence>
<evidence type="ECO:0000256" key="1">
    <source>
        <dbReference type="ARBA" id="ARBA00001946"/>
    </source>
</evidence>
<comment type="cofactor">
    <cofactor evidence="1">
        <name>Mg(2+)</name>
        <dbReference type="ChEBI" id="CHEBI:18420"/>
    </cofactor>
</comment>
<dbReference type="RefSeq" id="WP_187224184.1">
    <property type="nucleotide sequence ID" value="NZ_JABVED010000024.1"/>
</dbReference>
<dbReference type="PANTHER" id="PTHR21404">
    <property type="entry name" value="HEN1"/>
    <property type="match status" value="1"/>
</dbReference>
<evidence type="ECO:0000256" key="3">
    <source>
        <dbReference type="ARBA" id="ARBA00021330"/>
    </source>
</evidence>
<dbReference type="InterPro" id="IPR026610">
    <property type="entry name" value="Hen1"/>
</dbReference>
<dbReference type="SUPFAM" id="SSF53335">
    <property type="entry name" value="S-adenosyl-L-methionine-dependent methyltransferases"/>
    <property type="match status" value="1"/>
</dbReference>
<evidence type="ECO:0000256" key="4">
    <source>
        <dbReference type="ARBA" id="ARBA00022603"/>
    </source>
</evidence>
<evidence type="ECO:0000256" key="2">
    <source>
        <dbReference type="ARBA" id="ARBA00009026"/>
    </source>
</evidence>
<evidence type="ECO:0000256" key="7">
    <source>
        <dbReference type="ARBA" id="ARBA00022723"/>
    </source>
</evidence>
<dbReference type="InterPro" id="IPR029063">
    <property type="entry name" value="SAM-dependent_MTases_sf"/>
</dbReference>
<comment type="caution">
    <text evidence="15">The sequence shown here is derived from an EMBL/GenBank/DDBJ whole genome shotgun (WGS) entry which is preliminary data.</text>
</comment>
<keyword evidence="5" id="KW-0808">Transferase</keyword>
<evidence type="ECO:0000256" key="9">
    <source>
        <dbReference type="ARBA" id="ARBA00022884"/>
    </source>
</evidence>